<evidence type="ECO:0000313" key="2">
    <source>
        <dbReference type="EMBL" id="HJA99441.1"/>
    </source>
</evidence>
<dbReference type="AlphaFoldDB" id="A0A9D2L543"/>
<protein>
    <submittedName>
        <fullName evidence="2">Uncharacterized protein</fullName>
    </submittedName>
</protein>
<reference evidence="2" key="2">
    <citation type="submission" date="2021-04" db="EMBL/GenBank/DDBJ databases">
        <authorList>
            <person name="Gilroy R."/>
        </authorList>
    </citation>
    <scope>NUCLEOTIDE SEQUENCE</scope>
    <source>
        <strain evidence="2">CHK169-11906</strain>
    </source>
</reference>
<feature type="transmembrane region" description="Helical" evidence="1">
    <location>
        <begin position="12"/>
        <end position="37"/>
    </location>
</feature>
<organism evidence="2 3">
    <name type="scientific">Candidatus Alistipes avicola</name>
    <dbReference type="NCBI Taxonomy" id="2838432"/>
    <lineage>
        <taxon>Bacteria</taxon>
        <taxon>Pseudomonadati</taxon>
        <taxon>Bacteroidota</taxon>
        <taxon>Bacteroidia</taxon>
        <taxon>Bacteroidales</taxon>
        <taxon>Rikenellaceae</taxon>
        <taxon>Alistipes</taxon>
    </lineage>
</organism>
<dbReference type="EMBL" id="DWYR01000025">
    <property type="protein sequence ID" value="HJA99441.1"/>
    <property type="molecule type" value="Genomic_DNA"/>
</dbReference>
<accession>A0A9D2L543</accession>
<comment type="caution">
    <text evidence="2">The sequence shown here is derived from an EMBL/GenBank/DDBJ whole genome shotgun (WGS) entry which is preliminary data.</text>
</comment>
<feature type="transmembrane region" description="Helical" evidence="1">
    <location>
        <begin position="43"/>
        <end position="64"/>
    </location>
</feature>
<reference evidence="2" key="1">
    <citation type="journal article" date="2021" name="PeerJ">
        <title>Extensive microbial diversity within the chicken gut microbiome revealed by metagenomics and culture.</title>
        <authorList>
            <person name="Gilroy R."/>
            <person name="Ravi A."/>
            <person name="Getino M."/>
            <person name="Pursley I."/>
            <person name="Horton D.L."/>
            <person name="Alikhan N.F."/>
            <person name="Baker D."/>
            <person name="Gharbi K."/>
            <person name="Hall N."/>
            <person name="Watson M."/>
            <person name="Adriaenssens E.M."/>
            <person name="Foster-Nyarko E."/>
            <person name="Jarju S."/>
            <person name="Secka A."/>
            <person name="Antonio M."/>
            <person name="Oren A."/>
            <person name="Chaudhuri R.R."/>
            <person name="La Ragione R."/>
            <person name="Hildebrand F."/>
            <person name="Pallen M.J."/>
        </authorList>
    </citation>
    <scope>NUCLEOTIDE SEQUENCE</scope>
    <source>
        <strain evidence="2">CHK169-11906</strain>
    </source>
</reference>
<evidence type="ECO:0000313" key="3">
    <source>
        <dbReference type="Proteomes" id="UP000824259"/>
    </source>
</evidence>
<keyword evidence="1" id="KW-0472">Membrane</keyword>
<dbReference type="Proteomes" id="UP000824259">
    <property type="component" value="Unassembled WGS sequence"/>
</dbReference>
<name>A0A9D2L543_9BACT</name>
<sequence length="113" mass="12616">MNENQPRRSIVTPLVLFGLTTTAAVILLITTLVVWLAEVTGSMIWATLIVGGFFAIVATIIYFASVRGVIRYIRDQMENISEMAQLIKAGYRWVTDKINSILCELLSGLLRKL</sequence>
<gene>
    <name evidence="2" type="ORF">H9779_07590</name>
</gene>
<proteinExistence type="predicted"/>
<evidence type="ECO:0000256" key="1">
    <source>
        <dbReference type="SAM" id="Phobius"/>
    </source>
</evidence>
<keyword evidence="1" id="KW-1133">Transmembrane helix</keyword>
<keyword evidence="1" id="KW-0812">Transmembrane</keyword>